<dbReference type="Pfam" id="PF25481">
    <property type="entry name" value="Nucleoprot-TPR"/>
    <property type="match status" value="1"/>
</dbReference>
<keyword evidence="5" id="KW-0539">Nucleus</keyword>
<feature type="compositionally biased region" description="Low complexity" evidence="7">
    <location>
        <begin position="1739"/>
        <end position="1750"/>
    </location>
</feature>
<feature type="region of interest" description="Disordered" evidence="7">
    <location>
        <begin position="1939"/>
        <end position="1966"/>
    </location>
</feature>
<feature type="domain" description="NUA/TPR/MLP1-2-like" evidence="10">
    <location>
        <begin position="469"/>
        <end position="572"/>
    </location>
</feature>
<keyword evidence="12" id="KW-1185">Reference proteome</keyword>
<dbReference type="Gene3D" id="1.10.287.1490">
    <property type="match status" value="1"/>
</dbReference>
<feature type="compositionally biased region" description="Acidic residues" evidence="7">
    <location>
        <begin position="1910"/>
        <end position="1921"/>
    </location>
</feature>
<accession>A0AAV2B659</accession>
<dbReference type="Pfam" id="PF07926">
    <property type="entry name" value="TPR_MLP1_2"/>
    <property type="match status" value="1"/>
</dbReference>
<dbReference type="GO" id="GO:0006606">
    <property type="term" value="P:protein import into nucleus"/>
    <property type="evidence" value="ECO:0007669"/>
    <property type="project" value="InterPro"/>
</dbReference>
<proteinExistence type="inferred from homology"/>
<evidence type="ECO:0000256" key="1">
    <source>
        <dbReference type="ARBA" id="ARBA00004123"/>
    </source>
</evidence>
<dbReference type="Proteomes" id="UP001497382">
    <property type="component" value="Unassembled WGS sequence"/>
</dbReference>
<feature type="domain" description="Nucleoprotein TPR/MLP1-2" evidence="8">
    <location>
        <begin position="1033"/>
        <end position="1157"/>
    </location>
</feature>
<evidence type="ECO:0000259" key="8">
    <source>
        <dbReference type="Pfam" id="PF07926"/>
    </source>
</evidence>
<feature type="compositionally biased region" description="Acidic residues" evidence="7">
    <location>
        <begin position="1939"/>
        <end position="1955"/>
    </location>
</feature>
<comment type="similarity">
    <text evidence="2">Belongs to the TPR family.</text>
</comment>
<gene>
    <name evidence="11" type="ORF">LARSCL_LOCUS17245</name>
</gene>
<dbReference type="GO" id="GO:0017056">
    <property type="term" value="F:structural constituent of nuclear pore"/>
    <property type="evidence" value="ECO:0007669"/>
    <property type="project" value="TreeGrafter"/>
</dbReference>
<feature type="region of interest" description="Disordered" evidence="7">
    <location>
        <begin position="1729"/>
        <end position="1751"/>
    </location>
</feature>
<protein>
    <recommendedName>
        <fullName evidence="3">Nucleoprotein TPR</fullName>
    </recommendedName>
</protein>
<comment type="subcellular location">
    <subcellularLocation>
        <location evidence="1">Nucleus</location>
    </subcellularLocation>
</comment>
<evidence type="ECO:0000256" key="6">
    <source>
        <dbReference type="SAM" id="Coils"/>
    </source>
</evidence>
<feature type="region of interest" description="Disordered" evidence="7">
    <location>
        <begin position="1775"/>
        <end position="1820"/>
    </location>
</feature>
<evidence type="ECO:0000256" key="2">
    <source>
        <dbReference type="ARBA" id="ARBA00005274"/>
    </source>
</evidence>
<feature type="region of interest" description="Disordered" evidence="7">
    <location>
        <begin position="1598"/>
        <end position="1662"/>
    </location>
</feature>
<evidence type="ECO:0000256" key="4">
    <source>
        <dbReference type="ARBA" id="ARBA00023054"/>
    </source>
</evidence>
<reference evidence="11 12" key="1">
    <citation type="submission" date="2024-04" db="EMBL/GenBank/DDBJ databases">
        <authorList>
            <person name="Rising A."/>
            <person name="Reimegard J."/>
            <person name="Sonavane S."/>
            <person name="Akerstrom W."/>
            <person name="Nylinder S."/>
            <person name="Hedman E."/>
            <person name="Kallberg Y."/>
        </authorList>
    </citation>
    <scope>NUCLEOTIDE SEQUENCE [LARGE SCALE GENOMIC DNA]</scope>
</reference>
<comment type="caution">
    <text evidence="11">The sequence shown here is derived from an EMBL/GenBank/DDBJ whole genome shotgun (WGS) entry which is preliminary data.</text>
</comment>
<evidence type="ECO:0000313" key="11">
    <source>
        <dbReference type="EMBL" id="CAL1291713.1"/>
    </source>
</evidence>
<feature type="coiled-coil region" evidence="6">
    <location>
        <begin position="1214"/>
        <end position="1241"/>
    </location>
</feature>
<evidence type="ECO:0000256" key="5">
    <source>
        <dbReference type="ARBA" id="ARBA00023242"/>
    </source>
</evidence>
<dbReference type="InterPro" id="IPR012929">
    <property type="entry name" value="Nucleoprot-TPR/MLP1-2_dom"/>
</dbReference>
<organism evidence="11 12">
    <name type="scientific">Larinioides sclopetarius</name>
    <dbReference type="NCBI Taxonomy" id="280406"/>
    <lineage>
        <taxon>Eukaryota</taxon>
        <taxon>Metazoa</taxon>
        <taxon>Ecdysozoa</taxon>
        <taxon>Arthropoda</taxon>
        <taxon>Chelicerata</taxon>
        <taxon>Arachnida</taxon>
        <taxon>Araneae</taxon>
        <taxon>Araneomorphae</taxon>
        <taxon>Entelegynae</taxon>
        <taxon>Araneoidea</taxon>
        <taxon>Araneidae</taxon>
        <taxon>Larinioides</taxon>
    </lineage>
</organism>
<dbReference type="PANTHER" id="PTHR18898">
    <property type="entry name" value="NUCLEOPROTEIN TPR-RELATED"/>
    <property type="match status" value="1"/>
</dbReference>
<dbReference type="GO" id="GO:0034399">
    <property type="term" value="C:nuclear periphery"/>
    <property type="evidence" value="ECO:0007669"/>
    <property type="project" value="UniProtKB-ARBA"/>
</dbReference>
<name>A0AAV2B659_9ARAC</name>
<feature type="coiled-coil region" evidence="6">
    <location>
        <begin position="927"/>
        <end position="1123"/>
    </location>
</feature>
<feature type="coiled-coil region" evidence="6">
    <location>
        <begin position="652"/>
        <end position="774"/>
    </location>
</feature>
<dbReference type="GO" id="GO:0005643">
    <property type="term" value="C:nuclear pore"/>
    <property type="evidence" value="ECO:0007669"/>
    <property type="project" value="UniProtKB-ARBA"/>
</dbReference>
<evidence type="ECO:0000259" key="10">
    <source>
        <dbReference type="Pfam" id="PF25785"/>
    </source>
</evidence>
<evidence type="ECO:0000256" key="3">
    <source>
        <dbReference type="ARBA" id="ARBA00019789"/>
    </source>
</evidence>
<feature type="region of interest" description="Disordered" evidence="7">
    <location>
        <begin position="1482"/>
        <end position="1501"/>
    </location>
</feature>
<evidence type="ECO:0000256" key="7">
    <source>
        <dbReference type="SAM" id="MobiDB-lite"/>
    </source>
</evidence>
<dbReference type="GO" id="GO:0006406">
    <property type="term" value="P:mRNA export from nucleus"/>
    <property type="evidence" value="ECO:0007669"/>
    <property type="project" value="TreeGrafter"/>
</dbReference>
<sequence length="1966" mass="224920">MECCAKLESFLEEQELISISETAKEKIAEHFQNLNQLVTELRNENSELKVILESEEFKFEKEISASRQQLQQSTESCTKLKLQIADLEENLNSTQKQWRDLQKNHDSAMLELQSVKRDNELLNQEKRNLTEQLEKRRNEIEKLNDDLKNLLDQVTAANEAKFEAIASAEESKLKESNLQHRVNRLEQEKELLNRQISDLNAELTQKNSEIHTLKREKSNSSLELKTLLEERADEIHMLQKRLDCYKELVEERDTRIEQLAEKVRQLNQSHAKAEEQFNLELNAQTKLIDLHKNASEENQKRVEELMRAFEEAQKLLKESNDSCEEMEKHCTTVENKCKAQLEEKQAEIMKLKEEIRRVKEAAHGLNQDTIEKIFPVAAATSKVLHSGITLTELYVEYTRLQEELQSQKNENANLTKELKQIIAEIEEKTPIINQRMQEYNKLNETISCLKSQLANALADYEKILEERNDSKRICNLTTRENARLKSQVSDLNRQVQVLLKEVEEARGGTIKNHRDNSAMSEEEVTSSDDITAAKIISRHLVTFRDIEEIQMKNQKLLAVIRDLSDQMEEMEKKLSNEITSKFEKEIMSLSSQLEDLQKKRSKQSEILETIIRQRDMYRVLLTSQGFSESLLGQSDGSPMLQKSSAFSPDPQLKETKSAMNQLQAEFNNYKKEKAENERMLNEQVDKMRIEMSDLKIQNAKLASQCEYYEERVKILQSNLDTYKKEYTSFKDKNKQHTDLIIQHQQTINSIRQDLMIAQEKIAKSDVTIENLKAERDLLKSVETRLLHEKESVIREQQHQSRMMANLQAVQNNLERMEGETKRNLQYQVEKLEKENSILKTKLENAHEEYRSAVKVWEKQKKELQTKIDTEVERNRKIHEDLVDAYSQVHALNQDLVNTKTHLTPEKSSTAESSIKTPSKLTVPIAEVKLLREKLNEAETKLKAVDDKLALTAQTADQYLNMCKDLELRVKEQDEINKQLKESMENALKTNSEARVTLEKNLEDMEKNNRELIEENMKLTQDSNSQASDLQKRLNEALKSIEDYKNQAEMSKKTADQAREDCQNQLRLMQDVQEKYERELMLHAQDMQALTDLKEEHQKCSLKIEKLTDAAKTAEQTLVESRESWVRQEEILRSEIEALKSKVTDLESCNRNLCDQLEIMGTQMAALNSKNWEDTPYSSIQSDLKDTQHLLQVIQYIKKEKEIASTQFDMVQSENVRLHLKVEQLTSELNSAKSELKDLMNDIQARAASEAQHADLLKKIEMMNLLSESNNLLRMEKESISEAKAKLETQLQELTEKLQPLIEKEKEMTQQIDMLSAENNALRLEVKSWQSRTNQLLEQSHRIGPQEYKNMIRDMEELKNQKQRLAEELQRKQAEISQLSSNITSLKKELDNVRNETKQKSEQVTKLTEDGVEHQKTLLQIKKIGRKYKTQYDELKVSYDALLAKSKAADSTNHDQIVQEMQRKVEESDKIVKELKEEINKQKETNNQAKKALDTAQSKANEKEEKAKKILGHFRQKYSQLNVQKEALVSENTKLTKDVEELKTKLSSCIQAQEESTQLKSQTEERIANLENELKKTEEIKKERDYLQKQYDELLQKVSQQKQSMKSPIVGLGERTSSSGTEPLTANIKPLTSPSTSGVSSTLRHSPHPTSNVNRPTPTASIRPMAIGTASPATSQTRMATVLPTTATPSHPEEVSVPQAAVQPTPATATVAPTTMAVTVSPVISEVTPSLGHDEAHAQTSSISTLHTTSSQAVSMPMTALVPPRIDVSEQIPETIPVDSPAPTTSVIVSPPATQTQVVTPTVKRPREESPGPSESGDTSLKRIRMVSEGSQTNQQTPTLVVVPKNIAVVPAAPIVTQGKSESSPVRETEPQSSGIQTEAEVPPVLGIEGSQETISPSGDEELVATPVDSNETEILDDDKEEQIIDWEPQEETKIDEDFETEGMEEGTIEEVEEGEQMQGIDVRSPR</sequence>
<dbReference type="EMBL" id="CAXIEN010000291">
    <property type="protein sequence ID" value="CAL1291713.1"/>
    <property type="molecule type" value="Genomic_DNA"/>
</dbReference>
<keyword evidence="4 6" id="KW-0175">Coiled coil</keyword>
<dbReference type="InterPro" id="IPR057974">
    <property type="entry name" value="NUA/TPR/MLP1-2-like_dom"/>
</dbReference>
<dbReference type="InterPro" id="IPR057577">
    <property type="entry name" value="Nucleoprot-TPR/MLP1_dom"/>
</dbReference>
<dbReference type="GO" id="GO:1901673">
    <property type="term" value="P:regulation of mitotic spindle assembly"/>
    <property type="evidence" value="ECO:0007669"/>
    <property type="project" value="TreeGrafter"/>
</dbReference>
<dbReference type="PANTHER" id="PTHR18898:SF2">
    <property type="entry name" value="NUCLEOPROTEIN TPR"/>
    <property type="match status" value="1"/>
</dbReference>
<feature type="coiled-coil region" evidence="6">
    <location>
        <begin position="546"/>
        <end position="613"/>
    </location>
</feature>
<evidence type="ECO:0000313" key="12">
    <source>
        <dbReference type="Proteomes" id="UP001497382"/>
    </source>
</evidence>
<feature type="coiled-coil region" evidence="6">
    <location>
        <begin position="24"/>
        <end position="501"/>
    </location>
</feature>
<evidence type="ECO:0000259" key="9">
    <source>
        <dbReference type="Pfam" id="PF25481"/>
    </source>
</evidence>
<feature type="region of interest" description="Disordered" evidence="7">
    <location>
        <begin position="1857"/>
        <end position="1921"/>
    </location>
</feature>
<feature type="coiled-coil region" evidence="6">
    <location>
        <begin position="799"/>
        <end position="873"/>
    </location>
</feature>
<dbReference type="Pfam" id="PF25785">
    <property type="entry name" value="TPR"/>
    <property type="match status" value="1"/>
</dbReference>
<feature type="coiled-coil region" evidence="6">
    <location>
        <begin position="1269"/>
        <end position="1409"/>
    </location>
</feature>
<feature type="compositionally biased region" description="Low complexity" evidence="7">
    <location>
        <begin position="1788"/>
        <end position="1802"/>
    </location>
</feature>
<feature type="compositionally biased region" description="Polar residues" evidence="7">
    <location>
        <begin position="1614"/>
        <end position="1659"/>
    </location>
</feature>
<feature type="domain" description="Nucleoprotein TPR/MPL1" evidence="9">
    <location>
        <begin position="174"/>
        <end position="251"/>
    </location>
</feature>